<dbReference type="SUPFAM" id="SSF54211">
    <property type="entry name" value="Ribosomal protein S5 domain 2-like"/>
    <property type="match status" value="1"/>
</dbReference>
<accession>A0A0G0RLM5</accession>
<proteinExistence type="inferred from homology"/>
<reference evidence="10 11" key="1">
    <citation type="journal article" date="2015" name="Nature">
        <title>rRNA introns, odd ribosomes, and small enigmatic genomes across a large radiation of phyla.</title>
        <authorList>
            <person name="Brown C.T."/>
            <person name="Hug L.A."/>
            <person name="Thomas B.C."/>
            <person name="Sharon I."/>
            <person name="Castelle C.J."/>
            <person name="Singh A."/>
            <person name="Wilkins M.J."/>
            <person name="Williams K.H."/>
            <person name="Banfield J.F."/>
        </authorList>
    </citation>
    <scope>NUCLEOTIDE SEQUENCE [LARGE SCALE GENOMIC DNA]</scope>
</reference>
<organism evidence="10 11">
    <name type="scientific">Candidatus Yanofskybacteria bacterium GW2011_GWD2_39_48</name>
    <dbReference type="NCBI Taxonomy" id="1619031"/>
    <lineage>
        <taxon>Bacteria</taxon>
        <taxon>Candidatus Yanofskyibacteriota</taxon>
    </lineage>
</organism>
<dbReference type="GO" id="GO:0003735">
    <property type="term" value="F:structural constituent of ribosome"/>
    <property type="evidence" value="ECO:0007669"/>
    <property type="project" value="UniProtKB-UniRule"/>
</dbReference>
<dbReference type="Gene3D" id="3.30.160.20">
    <property type="match status" value="1"/>
</dbReference>
<evidence type="ECO:0000256" key="7">
    <source>
        <dbReference type="RuleBase" id="RU003823"/>
    </source>
</evidence>
<evidence type="ECO:0000313" key="10">
    <source>
        <dbReference type="EMBL" id="KKR23395.1"/>
    </source>
</evidence>
<evidence type="ECO:0000256" key="6">
    <source>
        <dbReference type="PROSITE-ProRule" id="PRU00268"/>
    </source>
</evidence>
<dbReference type="Pfam" id="PF03719">
    <property type="entry name" value="Ribosomal_S5_C"/>
    <property type="match status" value="1"/>
</dbReference>
<dbReference type="InterPro" id="IPR018192">
    <property type="entry name" value="Ribosomal_uS5_N_CS"/>
</dbReference>
<name>A0A0G0RLM5_9BACT</name>
<dbReference type="PANTHER" id="PTHR48277:SF1">
    <property type="entry name" value="MITOCHONDRIAL RIBOSOMAL PROTEIN S5"/>
    <property type="match status" value="1"/>
</dbReference>
<evidence type="ECO:0000256" key="3">
    <source>
        <dbReference type="ARBA" id="ARBA00023274"/>
    </source>
</evidence>
<dbReference type="PROSITE" id="PS50881">
    <property type="entry name" value="S5_DSRBD"/>
    <property type="match status" value="1"/>
</dbReference>
<dbReference type="Proteomes" id="UP000034764">
    <property type="component" value="Unassembled WGS sequence"/>
</dbReference>
<dbReference type="GO" id="GO:0003723">
    <property type="term" value="F:RNA binding"/>
    <property type="evidence" value="ECO:0007669"/>
    <property type="project" value="InterPro"/>
</dbReference>
<comment type="caution">
    <text evidence="10">The sequence shown here is derived from an EMBL/GenBank/DDBJ whole genome shotgun (WGS) entry which is preliminary data.</text>
</comment>
<evidence type="ECO:0000256" key="8">
    <source>
        <dbReference type="SAM" id="MobiDB-lite"/>
    </source>
</evidence>
<dbReference type="PROSITE" id="PS00585">
    <property type="entry name" value="RIBOSOMAL_S5"/>
    <property type="match status" value="1"/>
</dbReference>
<evidence type="ECO:0000256" key="4">
    <source>
        <dbReference type="ARBA" id="ARBA00035255"/>
    </source>
</evidence>
<dbReference type="Gene3D" id="3.30.230.10">
    <property type="match status" value="1"/>
</dbReference>
<dbReference type="GO" id="GO:0006412">
    <property type="term" value="P:translation"/>
    <property type="evidence" value="ECO:0007669"/>
    <property type="project" value="InterPro"/>
</dbReference>
<gene>
    <name evidence="10" type="ORF">UT53_C0020G0001</name>
</gene>
<dbReference type="InterPro" id="IPR000851">
    <property type="entry name" value="Ribosomal_uS5"/>
</dbReference>
<evidence type="ECO:0000313" key="11">
    <source>
        <dbReference type="Proteomes" id="UP000034764"/>
    </source>
</evidence>
<feature type="domain" description="S5 DRBM" evidence="9">
    <location>
        <begin position="48"/>
        <end position="111"/>
    </location>
</feature>
<dbReference type="GO" id="GO:0005840">
    <property type="term" value="C:ribosome"/>
    <property type="evidence" value="ECO:0007669"/>
    <property type="project" value="UniProtKB-KW"/>
</dbReference>
<dbReference type="InterPro" id="IPR020568">
    <property type="entry name" value="Ribosomal_Su5_D2-typ_SF"/>
</dbReference>
<feature type="compositionally biased region" description="Low complexity" evidence="8">
    <location>
        <begin position="19"/>
        <end position="37"/>
    </location>
</feature>
<dbReference type="EMBL" id="LBXD01000020">
    <property type="protein sequence ID" value="KKR23395.1"/>
    <property type="molecule type" value="Genomic_DNA"/>
</dbReference>
<keyword evidence="3 6" id="KW-0687">Ribonucleoprotein</keyword>
<dbReference type="InterPro" id="IPR014721">
    <property type="entry name" value="Ribsml_uS5_D2-typ_fold_subgr"/>
</dbReference>
<evidence type="ECO:0000256" key="2">
    <source>
        <dbReference type="ARBA" id="ARBA00022980"/>
    </source>
</evidence>
<dbReference type="GO" id="GO:1990904">
    <property type="term" value="C:ribonucleoprotein complex"/>
    <property type="evidence" value="ECO:0007669"/>
    <property type="project" value="UniProtKB-UniRule"/>
</dbReference>
<keyword evidence="2 6" id="KW-0689">Ribosomal protein</keyword>
<sequence length="190" mass="20544">MEDTKINNPAVAPAVPTIQGGNFNQGQRNRGGRPNNRGPRREQVKAEYEQKVLDIARVARVTKGGKRFSFRATIVIGDMKGRVSVGMAKGKDVAQSVQKAYNQAKKTLVKVPIIDGTIPYQVNAKYNSAVVVLKPARGGVKAGGPVRVVAKLAGITSLTGKLTERTNNKINIAMATIKALQMLRIKELKK</sequence>
<evidence type="ECO:0000256" key="5">
    <source>
        <dbReference type="ARBA" id="ARBA00035519"/>
    </source>
</evidence>
<dbReference type="Pfam" id="PF00333">
    <property type="entry name" value="Ribosomal_S5"/>
    <property type="match status" value="1"/>
</dbReference>
<dbReference type="PANTHER" id="PTHR48277">
    <property type="entry name" value="MITOCHONDRIAL RIBOSOMAL PROTEIN S5"/>
    <property type="match status" value="1"/>
</dbReference>
<evidence type="ECO:0000256" key="1">
    <source>
        <dbReference type="ARBA" id="ARBA00008945"/>
    </source>
</evidence>
<dbReference type="AlphaFoldDB" id="A0A0G0RLM5"/>
<dbReference type="InterPro" id="IPR013810">
    <property type="entry name" value="Ribosomal_uS5_N"/>
</dbReference>
<protein>
    <recommendedName>
        <fullName evidence="4">Small ribosomal subunit protein uS5</fullName>
    </recommendedName>
    <alternativeName>
        <fullName evidence="5">30S ribosomal protein S5</fullName>
    </alternativeName>
</protein>
<dbReference type="SUPFAM" id="SSF54768">
    <property type="entry name" value="dsRNA-binding domain-like"/>
    <property type="match status" value="1"/>
</dbReference>
<comment type="similarity">
    <text evidence="1 7">Belongs to the universal ribosomal protein uS5 family.</text>
</comment>
<dbReference type="InterPro" id="IPR005324">
    <property type="entry name" value="Ribosomal_uS5_C"/>
</dbReference>
<feature type="region of interest" description="Disordered" evidence="8">
    <location>
        <begin position="1"/>
        <end position="45"/>
    </location>
</feature>
<evidence type="ECO:0000259" key="9">
    <source>
        <dbReference type="PROSITE" id="PS50881"/>
    </source>
</evidence>